<evidence type="ECO:0000313" key="2">
    <source>
        <dbReference type="Proteomes" id="UP000192448"/>
    </source>
</evidence>
<dbReference type="RefSeq" id="WP_083169285.1">
    <property type="nucleotide sequence ID" value="NZ_MVHF01000050.1"/>
</dbReference>
<dbReference type="Proteomes" id="UP000192448">
    <property type="component" value="Unassembled WGS sequence"/>
</dbReference>
<comment type="caution">
    <text evidence="1">The sequence shown here is derived from an EMBL/GenBank/DDBJ whole genome shotgun (WGS) entry which is preliminary data.</text>
</comment>
<dbReference type="AlphaFoldDB" id="A0A1X0A883"/>
<protein>
    <submittedName>
        <fullName evidence="1">Uncharacterized protein</fullName>
    </submittedName>
</protein>
<gene>
    <name evidence="1" type="ORF">BST13_31895</name>
</gene>
<dbReference type="OrthoDB" id="9802318at2"/>
<evidence type="ECO:0000313" key="1">
    <source>
        <dbReference type="EMBL" id="ORA26270.1"/>
    </source>
</evidence>
<reference evidence="1 2" key="1">
    <citation type="submission" date="2017-02" db="EMBL/GenBank/DDBJ databases">
        <title>The new phylogeny of genus Mycobacterium.</title>
        <authorList>
            <person name="Tortoli E."/>
            <person name="Trovato A."/>
            <person name="Cirillo D.M."/>
        </authorList>
    </citation>
    <scope>NUCLEOTIDE SEQUENCE [LARGE SCALE GENOMIC DNA]</scope>
    <source>
        <strain evidence="1 2">RW6</strain>
    </source>
</reference>
<proteinExistence type="predicted"/>
<accession>A0A1X0A883</accession>
<name>A0A1X0A883_9MYCO</name>
<sequence>MVGALVDLDQLANRTMQIGDRVRIDGTEYIVEHWDVARMADPNAKLRLGIMVREATRDNAG</sequence>
<organism evidence="1 2">
    <name type="scientific">Mycobacterium aquaticum</name>
    <dbReference type="NCBI Taxonomy" id="1927124"/>
    <lineage>
        <taxon>Bacteria</taxon>
        <taxon>Bacillati</taxon>
        <taxon>Actinomycetota</taxon>
        <taxon>Actinomycetes</taxon>
        <taxon>Mycobacteriales</taxon>
        <taxon>Mycobacteriaceae</taxon>
        <taxon>Mycobacterium</taxon>
    </lineage>
</organism>
<keyword evidence="2" id="KW-1185">Reference proteome</keyword>
<dbReference type="EMBL" id="MVHF01000050">
    <property type="protein sequence ID" value="ORA26270.1"/>
    <property type="molecule type" value="Genomic_DNA"/>
</dbReference>